<feature type="domain" description="M23ase beta-sheet core" evidence="3">
    <location>
        <begin position="69"/>
        <end position="162"/>
    </location>
</feature>
<evidence type="ECO:0000313" key="4">
    <source>
        <dbReference type="EMBL" id="EWS81188.1"/>
    </source>
</evidence>
<proteinExistence type="predicted"/>
<dbReference type="CDD" id="cd12797">
    <property type="entry name" value="M23_peptidase"/>
    <property type="match status" value="1"/>
</dbReference>
<dbReference type="PANTHER" id="PTHR21666">
    <property type="entry name" value="PEPTIDASE-RELATED"/>
    <property type="match status" value="1"/>
</dbReference>
<gene>
    <name evidence="4" type="ORF">BF93_18650</name>
</gene>
<dbReference type="GO" id="GO:0004222">
    <property type="term" value="F:metalloendopeptidase activity"/>
    <property type="evidence" value="ECO:0007669"/>
    <property type="project" value="TreeGrafter"/>
</dbReference>
<comment type="caution">
    <text evidence="4">The sequence shown here is derived from an EMBL/GenBank/DDBJ whole genome shotgun (WGS) entry which is preliminary data.</text>
</comment>
<sequence length="228" mass="23061">MTRIMPAGRVPGARGPLHLLALLALLLAVLVLPAAPAHGEGSGRWLWPVAPPHPVVRPFEAPAHRYAAGHRGIDISGADGTVRAVEDGTVRFAGMVAGRPVLSILHGDGLVSTYEPVVASVAEGDPVTAGSVVGALWAEGTHCPTGPCLHLGARRGEDYLDPLMLLGERGPSVLQPLEGAGSGADALGGSRAGPGGVPRSGARGAQAAPPAEARSPRCAPRAPCPILH</sequence>
<keyword evidence="5" id="KW-1185">Reference proteome</keyword>
<evidence type="ECO:0000256" key="1">
    <source>
        <dbReference type="ARBA" id="ARBA00022729"/>
    </source>
</evidence>
<dbReference type="AlphaFoldDB" id="Z9JT36"/>
<dbReference type="PANTHER" id="PTHR21666:SF289">
    <property type="entry name" value="L-ALA--D-GLU ENDOPEPTIDASE"/>
    <property type="match status" value="1"/>
</dbReference>
<dbReference type="RefSeq" id="WP_084148453.1">
    <property type="nucleotide sequence ID" value="NZ_KK069994.1"/>
</dbReference>
<evidence type="ECO:0000259" key="3">
    <source>
        <dbReference type="Pfam" id="PF01551"/>
    </source>
</evidence>
<feature type="region of interest" description="Disordered" evidence="2">
    <location>
        <begin position="174"/>
        <end position="228"/>
    </location>
</feature>
<dbReference type="InterPro" id="IPR016047">
    <property type="entry name" value="M23ase_b-sheet_dom"/>
</dbReference>
<keyword evidence="1" id="KW-0732">Signal</keyword>
<name>Z9JT36_9MICO</name>
<dbReference type="EMBL" id="JDYK01000009">
    <property type="protein sequence ID" value="EWS81188.1"/>
    <property type="molecule type" value="Genomic_DNA"/>
</dbReference>
<dbReference type="InterPro" id="IPR050570">
    <property type="entry name" value="Cell_wall_metabolism_enzyme"/>
</dbReference>
<dbReference type="Gene3D" id="2.70.70.10">
    <property type="entry name" value="Glucose Permease (Domain IIA)"/>
    <property type="match status" value="1"/>
</dbReference>
<dbReference type="PATRIC" id="fig|396014.3.peg.2064"/>
<dbReference type="STRING" id="396014.BF93_18650"/>
<reference evidence="4 5" key="1">
    <citation type="submission" date="2014-02" db="EMBL/GenBank/DDBJ databases">
        <title>Genome sequence of Brachybacterium phenoliresistens strain W13A50.</title>
        <authorList>
            <person name="Wang X."/>
        </authorList>
    </citation>
    <scope>NUCLEOTIDE SEQUENCE [LARGE SCALE GENOMIC DNA]</scope>
    <source>
        <strain evidence="4 5">W13A50</strain>
    </source>
</reference>
<protein>
    <submittedName>
        <fullName evidence="4">Peptidase M23</fullName>
    </submittedName>
</protein>
<dbReference type="OrthoDB" id="5245088at2"/>
<dbReference type="Proteomes" id="UP000023067">
    <property type="component" value="Unassembled WGS sequence"/>
</dbReference>
<accession>Z9JT36</accession>
<evidence type="ECO:0000256" key="2">
    <source>
        <dbReference type="SAM" id="MobiDB-lite"/>
    </source>
</evidence>
<feature type="compositionally biased region" description="Low complexity" evidence="2">
    <location>
        <begin position="199"/>
        <end position="228"/>
    </location>
</feature>
<dbReference type="SUPFAM" id="SSF51261">
    <property type="entry name" value="Duplicated hybrid motif"/>
    <property type="match status" value="1"/>
</dbReference>
<organism evidence="4 5">
    <name type="scientific">Brachybacterium phenoliresistens</name>
    <dbReference type="NCBI Taxonomy" id="396014"/>
    <lineage>
        <taxon>Bacteria</taxon>
        <taxon>Bacillati</taxon>
        <taxon>Actinomycetota</taxon>
        <taxon>Actinomycetes</taxon>
        <taxon>Micrococcales</taxon>
        <taxon>Dermabacteraceae</taxon>
        <taxon>Brachybacterium</taxon>
    </lineage>
</organism>
<evidence type="ECO:0000313" key="5">
    <source>
        <dbReference type="Proteomes" id="UP000023067"/>
    </source>
</evidence>
<dbReference type="eggNOG" id="COG0739">
    <property type="taxonomic scope" value="Bacteria"/>
</dbReference>
<dbReference type="HOGENOM" id="CLU_077601_4_1_11"/>
<dbReference type="InterPro" id="IPR011055">
    <property type="entry name" value="Dup_hybrid_motif"/>
</dbReference>
<dbReference type="Pfam" id="PF01551">
    <property type="entry name" value="Peptidase_M23"/>
    <property type="match status" value="1"/>
</dbReference>